<dbReference type="EMBL" id="MU250535">
    <property type="protein sequence ID" value="KAG7445841.1"/>
    <property type="molecule type" value="Genomic_DNA"/>
</dbReference>
<evidence type="ECO:0000313" key="2">
    <source>
        <dbReference type="Proteomes" id="UP000812287"/>
    </source>
</evidence>
<comment type="caution">
    <text evidence="1">The sequence shown here is derived from an EMBL/GenBank/DDBJ whole genome shotgun (WGS) entry which is preliminary data.</text>
</comment>
<organism evidence="1 2">
    <name type="scientific">Guyanagaster necrorhizus</name>
    <dbReference type="NCBI Taxonomy" id="856835"/>
    <lineage>
        <taxon>Eukaryota</taxon>
        <taxon>Fungi</taxon>
        <taxon>Dikarya</taxon>
        <taxon>Basidiomycota</taxon>
        <taxon>Agaricomycotina</taxon>
        <taxon>Agaricomycetes</taxon>
        <taxon>Agaricomycetidae</taxon>
        <taxon>Agaricales</taxon>
        <taxon>Marasmiineae</taxon>
        <taxon>Physalacriaceae</taxon>
        <taxon>Guyanagaster</taxon>
    </lineage>
</organism>
<sequence>MNLDNFLSFPYSSVCYRHPAVRASAPIRITSSAYHCPEQSFFPSLKAPVGSTFVCITDNSRSRRLCYPSMRRHLSDGEINQTSYLGTQLRTKPPPRVFIPPCHHASRSGTVTLAHDAFIAFSVRNALACRRSGGVSRSQTIFEILAERASASPSPLLCLTPPDSGFFDSTCHRPCPSSRTADYDATSRSRTYRTPLGTFHSGDEHGGLDPCHFPAFFNSDGRSTESSNVRPTNFFTGTDCQRSVPFSEQVVRVHRIVSFEFDRQDLAWVILGSICLGGRYCSIPTTSQSTIAHVQKVGHGALSSCPSLRPPCSGEYSPWSLGVTRVPTSLWASGFLVPFLVPPQPGCRMHRRDGRFFAMPLTLYPVVTKMEIIYEVSISILGSGVVCLSRKRRCMTVTVTALLSSGPCDSCDATSSRVCFSAPSHHPTPTFTEALKNQYLQFEPFLDYLPTFTRSSSSPFVLEQPFAASFVSPLGPAKAKVGEANTMQYLGCGIPLRH</sequence>
<dbReference type="GeneID" id="66099492"/>
<dbReference type="AlphaFoldDB" id="A0A9P7VTX1"/>
<dbReference type="Proteomes" id="UP000812287">
    <property type="component" value="Unassembled WGS sequence"/>
</dbReference>
<name>A0A9P7VTX1_9AGAR</name>
<keyword evidence="2" id="KW-1185">Reference proteome</keyword>
<gene>
    <name evidence="1" type="ORF">BT62DRAFT_1006024</name>
</gene>
<dbReference type="RefSeq" id="XP_043039341.1">
    <property type="nucleotide sequence ID" value="XM_043177205.1"/>
</dbReference>
<evidence type="ECO:0000313" key="1">
    <source>
        <dbReference type="EMBL" id="KAG7445841.1"/>
    </source>
</evidence>
<accession>A0A9P7VTX1</accession>
<proteinExistence type="predicted"/>
<reference evidence="1" key="1">
    <citation type="submission" date="2020-11" db="EMBL/GenBank/DDBJ databases">
        <title>Adaptations for nitrogen fixation in a non-lichenized fungal sporocarp promotes dispersal by wood-feeding termites.</title>
        <authorList>
            <consortium name="DOE Joint Genome Institute"/>
            <person name="Koch R.A."/>
            <person name="Yoon G."/>
            <person name="Arayal U."/>
            <person name="Lail K."/>
            <person name="Amirebrahimi M."/>
            <person name="Labutti K."/>
            <person name="Lipzen A."/>
            <person name="Riley R."/>
            <person name="Barry K."/>
            <person name="Henrissat B."/>
            <person name="Grigoriev I.V."/>
            <person name="Herr J.R."/>
            <person name="Aime M.C."/>
        </authorList>
    </citation>
    <scope>NUCLEOTIDE SEQUENCE</scope>
    <source>
        <strain evidence="1">MCA 3950</strain>
    </source>
</reference>
<protein>
    <submittedName>
        <fullName evidence="1">Uncharacterized protein</fullName>
    </submittedName>
</protein>